<proteinExistence type="predicted"/>
<dbReference type="AlphaFoldDB" id="T0Z2M6"/>
<dbReference type="GO" id="GO:0008312">
    <property type="term" value="F:7S RNA binding"/>
    <property type="evidence" value="ECO:0007669"/>
    <property type="project" value="InterPro"/>
</dbReference>
<dbReference type="SUPFAM" id="SSF47446">
    <property type="entry name" value="Signal peptide-binding domain"/>
    <property type="match status" value="1"/>
</dbReference>
<feature type="non-terminal residue" evidence="1">
    <location>
        <position position="1"/>
    </location>
</feature>
<name>T0Z2M6_9ZZZZ</name>
<protein>
    <submittedName>
        <fullName evidence="1">Signal recognition particle, SRP54 subunit, M-domain protein domain protein</fullName>
    </submittedName>
</protein>
<accession>T0Z2M6</accession>
<reference evidence="1" key="1">
    <citation type="submission" date="2013-08" db="EMBL/GenBank/DDBJ databases">
        <authorList>
            <person name="Mendez C."/>
            <person name="Richter M."/>
            <person name="Ferrer M."/>
            <person name="Sanchez J."/>
        </authorList>
    </citation>
    <scope>NUCLEOTIDE SEQUENCE</scope>
</reference>
<dbReference type="EMBL" id="AUZY01010191">
    <property type="protein sequence ID" value="EQD39508.1"/>
    <property type="molecule type" value="Genomic_DNA"/>
</dbReference>
<reference evidence="1" key="2">
    <citation type="journal article" date="2014" name="ISME J.">
        <title>Microbial stratification in low pH oxic and suboxic macroscopic growths along an acid mine drainage.</title>
        <authorList>
            <person name="Mendez-Garcia C."/>
            <person name="Mesa V."/>
            <person name="Sprenger R.R."/>
            <person name="Richter M."/>
            <person name="Diez M.S."/>
            <person name="Solano J."/>
            <person name="Bargiela R."/>
            <person name="Golyshina O.V."/>
            <person name="Manteca A."/>
            <person name="Ramos J.L."/>
            <person name="Gallego J.R."/>
            <person name="Llorente I."/>
            <person name="Martins Dos Santos V.A."/>
            <person name="Jensen O.N."/>
            <person name="Pelaez A.I."/>
            <person name="Sanchez J."/>
            <person name="Ferrer M."/>
        </authorList>
    </citation>
    <scope>NUCLEOTIDE SEQUENCE</scope>
</reference>
<dbReference type="Gene3D" id="1.10.260.30">
    <property type="entry name" value="Signal recognition particle, SRP54 subunit, M-domain"/>
    <property type="match status" value="1"/>
</dbReference>
<organism evidence="1">
    <name type="scientific">mine drainage metagenome</name>
    <dbReference type="NCBI Taxonomy" id="410659"/>
    <lineage>
        <taxon>unclassified sequences</taxon>
        <taxon>metagenomes</taxon>
        <taxon>ecological metagenomes</taxon>
    </lineage>
</organism>
<sequence length="53" mass="6120">ARGSGVTEKDVRQLLKEFKGMKENVKMMKGNRGFRKMLKAQMKSDTPFNLDDE</sequence>
<dbReference type="InterPro" id="IPR036891">
    <property type="entry name" value="Signal_recog_part_SRP54_M_sf"/>
</dbReference>
<dbReference type="GO" id="GO:0048500">
    <property type="term" value="C:signal recognition particle"/>
    <property type="evidence" value="ECO:0007669"/>
    <property type="project" value="InterPro"/>
</dbReference>
<dbReference type="GO" id="GO:0006614">
    <property type="term" value="P:SRP-dependent cotranslational protein targeting to membrane"/>
    <property type="evidence" value="ECO:0007669"/>
    <property type="project" value="InterPro"/>
</dbReference>
<comment type="caution">
    <text evidence="1">The sequence shown here is derived from an EMBL/GenBank/DDBJ whole genome shotgun (WGS) entry which is preliminary data.</text>
</comment>
<evidence type="ECO:0000313" key="1">
    <source>
        <dbReference type="EMBL" id="EQD39508.1"/>
    </source>
</evidence>
<gene>
    <name evidence="1" type="ORF">B1B_15322</name>
</gene>